<sequence>MSDKLQIPAPGTDEAVARGCTCDYRDGEPEDNDRWPDWITTGCPLHDSTPQRPGVAKCPALRRR</sequence>
<dbReference type="Proteomes" id="UP001143349">
    <property type="component" value="Unassembled WGS sequence"/>
</dbReference>
<dbReference type="EMBL" id="BSFH01000079">
    <property type="protein sequence ID" value="GLK65274.1"/>
    <property type="molecule type" value="Genomic_DNA"/>
</dbReference>
<keyword evidence="2" id="KW-1185">Reference proteome</keyword>
<evidence type="ECO:0000313" key="2">
    <source>
        <dbReference type="Proteomes" id="UP001143349"/>
    </source>
</evidence>
<proteinExistence type="predicted"/>
<gene>
    <name evidence="1" type="ORF">GCM10017635_27480</name>
</gene>
<reference evidence="1" key="1">
    <citation type="journal article" date="2014" name="Int. J. Syst. Evol. Microbiol.">
        <title>Complete genome sequence of Corynebacterium casei LMG S-19264T (=DSM 44701T), isolated from a smear-ripened cheese.</title>
        <authorList>
            <consortium name="US DOE Joint Genome Institute (JGI-PGF)"/>
            <person name="Walter F."/>
            <person name="Albersmeier A."/>
            <person name="Kalinowski J."/>
            <person name="Ruckert C."/>
        </authorList>
    </citation>
    <scope>NUCLEOTIDE SEQUENCE</scope>
    <source>
        <strain evidence="1">VKM B-2222</strain>
    </source>
</reference>
<accession>A0AAD3P0J3</accession>
<protein>
    <submittedName>
        <fullName evidence="1">Uncharacterized protein</fullName>
    </submittedName>
</protein>
<reference evidence="1" key="2">
    <citation type="submission" date="2023-01" db="EMBL/GenBank/DDBJ databases">
        <authorList>
            <person name="Sun Q."/>
            <person name="Evtushenko L."/>
        </authorList>
    </citation>
    <scope>NUCLEOTIDE SEQUENCE</scope>
    <source>
        <strain evidence="1">VKM B-2222</strain>
    </source>
</reference>
<comment type="caution">
    <text evidence="1">The sequence shown here is derived from an EMBL/GenBank/DDBJ whole genome shotgun (WGS) entry which is preliminary data.</text>
</comment>
<name>A0AAD3P0J3_9RHOB</name>
<dbReference type="RefSeq" id="WP_271180039.1">
    <property type="nucleotide sequence ID" value="NZ_BSFH01000079.1"/>
</dbReference>
<dbReference type="AlphaFoldDB" id="A0AAD3P0J3"/>
<organism evidence="1 2">
    <name type="scientific">Paracoccus kondratievae</name>
    <dbReference type="NCBI Taxonomy" id="135740"/>
    <lineage>
        <taxon>Bacteria</taxon>
        <taxon>Pseudomonadati</taxon>
        <taxon>Pseudomonadota</taxon>
        <taxon>Alphaproteobacteria</taxon>
        <taxon>Rhodobacterales</taxon>
        <taxon>Paracoccaceae</taxon>
        <taxon>Paracoccus</taxon>
    </lineage>
</organism>
<evidence type="ECO:0000313" key="1">
    <source>
        <dbReference type="EMBL" id="GLK65274.1"/>
    </source>
</evidence>